<dbReference type="Pfam" id="PF01370">
    <property type="entry name" value="Epimerase"/>
    <property type="match status" value="1"/>
</dbReference>
<accession>A0A4U2YP45</accession>
<name>A0A4U2YP45_9ACTN</name>
<reference evidence="2 3" key="1">
    <citation type="submission" date="2019-04" db="EMBL/GenBank/DDBJ databases">
        <authorList>
            <person name="Dong K."/>
        </authorList>
    </citation>
    <scope>NUCLEOTIDE SEQUENCE [LARGE SCALE GENOMIC DNA]</scope>
    <source>
        <strain evidence="3">dk3543</strain>
    </source>
</reference>
<evidence type="ECO:0000313" key="2">
    <source>
        <dbReference type="EMBL" id="TKI62412.1"/>
    </source>
</evidence>
<evidence type="ECO:0000259" key="1">
    <source>
        <dbReference type="Pfam" id="PF01370"/>
    </source>
</evidence>
<evidence type="ECO:0000313" key="3">
    <source>
        <dbReference type="Proteomes" id="UP000307808"/>
    </source>
</evidence>
<proteinExistence type="predicted"/>
<dbReference type="OrthoDB" id="9801056at2"/>
<organism evidence="2 3">
    <name type="scientific">Nocardioides jishulii</name>
    <dbReference type="NCBI Taxonomy" id="2575440"/>
    <lineage>
        <taxon>Bacteria</taxon>
        <taxon>Bacillati</taxon>
        <taxon>Actinomycetota</taxon>
        <taxon>Actinomycetes</taxon>
        <taxon>Propionibacteriales</taxon>
        <taxon>Nocardioidaceae</taxon>
        <taxon>Nocardioides</taxon>
    </lineage>
</organism>
<keyword evidence="3" id="KW-1185">Reference proteome</keyword>
<dbReference type="Gene3D" id="3.40.50.720">
    <property type="entry name" value="NAD(P)-binding Rossmann-like Domain"/>
    <property type="match status" value="1"/>
</dbReference>
<dbReference type="SUPFAM" id="SSF51735">
    <property type="entry name" value="NAD(P)-binding Rossmann-fold domains"/>
    <property type="match status" value="1"/>
</dbReference>
<dbReference type="PANTHER" id="PTHR48079">
    <property type="entry name" value="PROTEIN YEEZ"/>
    <property type="match status" value="1"/>
</dbReference>
<comment type="caution">
    <text evidence="2">The sequence shown here is derived from an EMBL/GenBank/DDBJ whole genome shotgun (WGS) entry which is preliminary data.</text>
</comment>
<dbReference type="GO" id="GO:0005737">
    <property type="term" value="C:cytoplasm"/>
    <property type="evidence" value="ECO:0007669"/>
    <property type="project" value="TreeGrafter"/>
</dbReference>
<dbReference type="PANTHER" id="PTHR48079:SF6">
    <property type="entry name" value="NAD(P)-BINDING DOMAIN-CONTAINING PROTEIN-RELATED"/>
    <property type="match status" value="1"/>
</dbReference>
<dbReference type="AlphaFoldDB" id="A0A4U2YP45"/>
<dbReference type="GO" id="GO:0004029">
    <property type="term" value="F:aldehyde dehydrogenase (NAD+) activity"/>
    <property type="evidence" value="ECO:0007669"/>
    <property type="project" value="TreeGrafter"/>
</dbReference>
<feature type="domain" description="NAD-dependent epimerase/dehydratase" evidence="1">
    <location>
        <begin position="3"/>
        <end position="222"/>
    </location>
</feature>
<dbReference type="Proteomes" id="UP000307808">
    <property type="component" value="Unassembled WGS sequence"/>
</dbReference>
<gene>
    <name evidence="2" type="ORF">FC770_08450</name>
</gene>
<protein>
    <submittedName>
        <fullName evidence="2">NAD(P)-dependent oxidoreductase</fullName>
    </submittedName>
</protein>
<dbReference type="EMBL" id="SZPY01000002">
    <property type="protein sequence ID" value="TKI62412.1"/>
    <property type="molecule type" value="Genomic_DNA"/>
</dbReference>
<dbReference type="InterPro" id="IPR001509">
    <property type="entry name" value="Epimerase_deHydtase"/>
</dbReference>
<dbReference type="RefSeq" id="WP_137065681.1">
    <property type="nucleotide sequence ID" value="NZ_CP040748.1"/>
</dbReference>
<sequence>MKVLVIGAGFVGSAAAERLIGLGHEVTVTTTTEAKVGPLAERFGNAIVLKGSDRDGVHAAVGAADAVIVTAGPSAQGSMTPEGRAQTYREILVGTAENVVSAPGDAHIVCLSSLSVYGNAANHLDVVTEDAPTTDSEDPSPANFILMEKTYLSAGDRVAVLRCGDIFGEGDPPIEDKVKMAHQYLAGSVPFAGDALLYRLQVEDAADAAVHAIEKKLTGVFNLTHDEVPPTNSKLFDTISERNDLPPLEYRGEIAGPTKPISVQRLIDSGFTPSRSFDPALAELRDS</sequence>
<dbReference type="InterPro" id="IPR051783">
    <property type="entry name" value="NAD(P)-dependent_oxidoreduct"/>
</dbReference>
<dbReference type="InterPro" id="IPR036291">
    <property type="entry name" value="NAD(P)-bd_dom_sf"/>
</dbReference>